<dbReference type="EMBL" id="BKCJ011802854">
    <property type="protein sequence ID" value="GFD54169.1"/>
    <property type="molecule type" value="Genomic_DNA"/>
</dbReference>
<feature type="non-terminal residue" evidence="1">
    <location>
        <position position="81"/>
    </location>
</feature>
<dbReference type="AlphaFoldDB" id="A0A699X3U3"/>
<comment type="caution">
    <text evidence="1">The sequence shown here is derived from an EMBL/GenBank/DDBJ whole genome shotgun (WGS) entry which is preliminary data.</text>
</comment>
<feature type="non-terminal residue" evidence="1">
    <location>
        <position position="1"/>
    </location>
</feature>
<gene>
    <name evidence="1" type="ORF">Tci_926138</name>
</gene>
<proteinExistence type="predicted"/>
<accession>A0A699X3U3</accession>
<evidence type="ECO:0000313" key="1">
    <source>
        <dbReference type="EMBL" id="GFD54169.1"/>
    </source>
</evidence>
<reference evidence="1" key="1">
    <citation type="journal article" date="2019" name="Sci. Rep.">
        <title>Draft genome of Tanacetum cinerariifolium, the natural source of mosquito coil.</title>
        <authorList>
            <person name="Yamashiro T."/>
            <person name="Shiraishi A."/>
            <person name="Satake H."/>
            <person name="Nakayama K."/>
        </authorList>
    </citation>
    <scope>NUCLEOTIDE SEQUENCE</scope>
</reference>
<sequence>SASLLVAEAAVAQAQKVEPAAVHVNDRTRYGRSLGLALFGDQSLDVLLHEPATHAVHNLLQCFSPSHHVVETVYRRAASMV</sequence>
<name>A0A699X3U3_TANCI</name>
<protein>
    <submittedName>
        <fullName evidence="1">Uncharacterized protein</fullName>
    </submittedName>
</protein>
<organism evidence="1">
    <name type="scientific">Tanacetum cinerariifolium</name>
    <name type="common">Dalmatian daisy</name>
    <name type="synonym">Chrysanthemum cinerariifolium</name>
    <dbReference type="NCBI Taxonomy" id="118510"/>
    <lineage>
        <taxon>Eukaryota</taxon>
        <taxon>Viridiplantae</taxon>
        <taxon>Streptophyta</taxon>
        <taxon>Embryophyta</taxon>
        <taxon>Tracheophyta</taxon>
        <taxon>Spermatophyta</taxon>
        <taxon>Magnoliopsida</taxon>
        <taxon>eudicotyledons</taxon>
        <taxon>Gunneridae</taxon>
        <taxon>Pentapetalae</taxon>
        <taxon>asterids</taxon>
        <taxon>campanulids</taxon>
        <taxon>Asterales</taxon>
        <taxon>Asteraceae</taxon>
        <taxon>Asteroideae</taxon>
        <taxon>Anthemideae</taxon>
        <taxon>Anthemidinae</taxon>
        <taxon>Tanacetum</taxon>
    </lineage>
</organism>